<feature type="transmembrane region" description="Helical" evidence="1">
    <location>
        <begin position="121"/>
        <end position="148"/>
    </location>
</feature>
<organism evidence="3 4">
    <name type="scientific">Parapedobacter pyrenivorans</name>
    <dbReference type="NCBI Taxonomy" id="1305674"/>
    <lineage>
        <taxon>Bacteria</taxon>
        <taxon>Pseudomonadati</taxon>
        <taxon>Bacteroidota</taxon>
        <taxon>Sphingobacteriia</taxon>
        <taxon>Sphingobacteriales</taxon>
        <taxon>Sphingobacteriaceae</taxon>
        <taxon>Parapedobacter</taxon>
    </lineage>
</organism>
<sequence length="362" mass="42990">MVRDFNWFGWYTPKVRVICHVMFWFFLTLLYYLNYVRLAGSHSWLYVFKDLFATSTLFYFTTSFVVNHWLLKRKYIPTLLWIIFTYLWWLTLTYVACWIDVNFLPEAPEYWQRYLALVLDGGLLSLLSPGSLPIFILDYIYVISFPLWPRLMKRMIEQSYLTTKLERDKLAMELNFLKTQISPHFLFNTLTNIYQMVRLGEPHAPTAIMQLADMMRYILYKSKQSTIPLNQETKFIQDYIQLVRIRYKTDFPLHCNIKEPDEPYQILPLLLIPYVENAFKHGPDRSLRNAWVSIALTIENDVLVFIVENGVNKLSPEPEKGGAGLENVRRRLELHYPETHKLNIQDNSDSFHVSLTLNLKSL</sequence>
<feature type="transmembrane region" description="Helical" evidence="1">
    <location>
        <begin position="21"/>
        <end position="39"/>
    </location>
</feature>
<evidence type="ECO:0000256" key="1">
    <source>
        <dbReference type="SAM" id="Phobius"/>
    </source>
</evidence>
<dbReference type="InterPro" id="IPR036890">
    <property type="entry name" value="HATPase_C_sf"/>
</dbReference>
<dbReference type="InterPro" id="IPR050640">
    <property type="entry name" value="Bact_2-comp_sensor_kinase"/>
</dbReference>
<evidence type="ECO:0000259" key="2">
    <source>
        <dbReference type="Pfam" id="PF06580"/>
    </source>
</evidence>
<comment type="caution">
    <text evidence="3">The sequence shown here is derived from an EMBL/GenBank/DDBJ whole genome shotgun (WGS) entry which is preliminary data.</text>
</comment>
<feature type="domain" description="Signal transduction histidine kinase internal region" evidence="2">
    <location>
        <begin position="172"/>
        <end position="250"/>
    </location>
</feature>
<evidence type="ECO:0000313" key="3">
    <source>
        <dbReference type="EMBL" id="GGG73765.1"/>
    </source>
</evidence>
<dbReference type="SUPFAM" id="SSF55874">
    <property type="entry name" value="ATPase domain of HSP90 chaperone/DNA topoisomerase II/histidine kinase"/>
    <property type="match status" value="1"/>
</dbReference>
<dbReference type="InterPro" id="IPR010559">
    <property type="entry name" value="Sig_transdc_His_kin_internal"/>
</dbReference>
<accession>A0A917M2J7</accession>
<dbReference type="GO" id="GO:0016020">
    <property type="term" value="C:membrane"/>
    <property type="evidence" value="ECO:0007669"/>
    <property type="project" value="InterPro"/>
</dbReference>
<keyword evidence="1" id="KW-0472">Membrane</keyword>
<feature type="transmembrane region" description="Helical" evidence="1">
    <location>
        <begin position="51"/>
        <end position="71"/>
    </location>
</feature>
<dbReference type="PANTHER" id="PTHR34220:SF7">
    <property type="entry name" value="SENSOR HISTIDINE KINASE YPDA"/>
    <property type="match status" value="1"/>
</dbReference>
<dbReference type="GO" id="GO:0000155">
    <property type="term" value="F:phosphorelay sensor kinase activity"/>
    <property type="evidence" value="ECO:0007669"/>
    <property type="project" value="InterPro"/>
</dbReference>
<dbReference type="Proteomes" id="UP000660862">
    <property type="component" value="Unassembled WGS sequence"/>
</dbReference>
<proteinExistence type="predicted"/>
<dbReference type="Pfam" id="PF06580">
    <property type="entry name" value="His_kinase"/>
    <property type="match status" value="1"/>
</dbReference>
<reference evidence="3" key="2">
    <citation type="submission" date="2020-09" db="EMBL/GenBank/DDBJ databases">
        <authorList>
            <person name="Sun Q."/>
            <person name="Zhou Y."/>
        </authorList>
    </citation>
    <scope>NUCLEOTIDE SEQUENCE</scope>
    <source>
        <strain evidence="3">CGMCC 1.12195</strain>
    </source>
</reference>
<protein>
    <recommendedName>
        <fullName evidence="2">Signal transduction histidine kinase internal region domain-containing protein</fullName>
    </recommendedName>
</protein>
<reference evidence="3" key="1">
    <citation type="journal article" date="2014" name="Int. J. Syst. Evol. Microbiol.">
        <title>Complete genome sequence of Corynebacterium casei LMG S-19264T (=DSM 44701T), isolated from a smear-ripened cheese.</title>
        <authorList>
            <consortium name="US DOE Joint Genome Institute (JGI-PGF)"/>
            <person name="Walter F."/>
            <person name="Albersmeier A."/>
            <person name="Kalinowski J."/>
            <person name="Ruckert C."/>
        </authorList>
    </citation>
    <scope>NUCLEOTIDE SEQUENCE</scope>
    <source>
        <strain evidence="3">CGMCC 1.12195</strain>
    </source>
</reference>
<dbReference type="PANTHER" id="PTHR34220">
    <property type="entry name" value="SENSOR HISTIDINE KINASE YPDA"/>
    <property type="match status" value="1"/>
</dbReference>
<keyword evidence="4" id="KW-1185">Reference proteome</keyword>
<dbReference type="AlphaFoldDB" id="A0A917M2J7"/>
<dbReference type="EMBL" id="BMER01000001">
    <property type="protein sequence ID" value="GGG73765.1"/>
    <property type="molecule type" value="Genomic_DNA"/>
</dbReference>
<keyword evidence="1" id="KW-0812">Transmembrane</keyword>
<gene>
    <name evidence="3" type="ORF">GCM10007415_01390</name>
</gene>
<evidence type="ECO:0000313" key="4">
    <source>
        <dbReference type="Proteomes" id="UP000660862"/>
    </source>
</evidence>
<name>A0A917M2J7_9SPHI</name>
<dbReference type="Gene3D" id="3.30.565.10">
    <property type="entry name" value="Histidine kinase-like ATPase, C-terminal domain"/>
    <property type="match status" value="1"/>
</dbReference>
<keyword evidence="1" id="KW-1133">Transmembrane helix</keyword>
<dbReference type="RefSeq" id="WP_188504025.1">
    <property type="nucleotide sequence ID" value="NZ_BMER01000001.1"/>
</dbReference>
<feature type="transmembrane region" description="Helical" evidence="1">
    <location>
        <begin position="78"/>
        <end position="101"/>
    </location>
</feature>